<dbReference type="EMBL" id="SIHJ01000001">
    <property type="protein sequence ID" value="TWT37450.1"/>
    <property type="molecule type" value="Genomic_DNA"/>
</dbReference>
<dbReference type="RefSeq" id="WP_146564785.1">
    <property type="nucleotide sequence ID" value="NZ_SIHJ01000001.1"/>
</dbReference>
<dbReference type="AlphaFoldDB" id="A0A5C5VHM9"/>
<reference evidence="1 2" key="1">
    <citation type="submission" date="2019-02" db="EMBL/GenBank/DDBJ databases">
        <title>Deep-cultivation of Planctomycetes and their phenomic and genomic characterization uncovers novel biology.</title>
        <authorList>
            <person name="Wiegand S."/>
            <person name="Jogler M."/>
            <person name="Boedeker C."/>
            <person name="Pinto D."/>
            <person name="Vollmers J."/>
            <person name="Rivas-Marin E."/>
            <person name="Kohn T."/>
            <person name="Peeters S.H."/>
            <person name="Heuer A."/>
            <person name="Rast P."/>
            <person name="Oberbeckmann S."/>
            <person name="Bunk B."/>
            <person name="Jeske O."/>
            <person name="Meyerdierks A."/>
            <person name="Storesund J.E."/>
            <person name="Kallscheuer N."/>
            <person name="Luecker S."/>
            <person name="Lage O.M."/>
            <person name="Pohl T."/>
            <person name="Merkel B.J."/>
            <person name="Hornburger P."/>
            <person name="Mueller R.-W."/>
            <person name="Bruemmer F."/>
            <person name="Labrenz M."/>
            <person name="Spormann A.M."/>
            <person name="Op Den Camp H."/>
            <person name="Overmann J."/>
            <person name="Amann R."/>
            <person name="Jetten M.S.M."/>
            <person name="Mascher T."/>
            <person name="Medema M.H."/>
            <person name="Devos D.P."/>
            <person name="Kaster A.-K."/>
            <person name="Ovreas L."/>
            <person name="Rohde M."/>
            <person name="Galperin M.Y."/>
            <person name="Jogler C."/>
        </authorList>
    </citation>
    <scope>NUCLEOTIDE SEQUENCE [LARGE SCALE GENOMIC DNA]</scope>
    <source>
        <strain evidence="1 2">KOR34</strain>
    </source>
</reference>
<gene>
    <name evidence="1" type="ORF">KOR34_24010</name>
</gene>
<evidence type="ECO:0000313" key="2">
    <source>
        <dbReference type="Proteomes" id="UP000316714"/>
    </source>
</evidence>
<evidence type="ECO:0000313" key="1">
    <source>
        <dbReference type="EMBL" id="TWT37450.1"/>
    </source>
</evidence>
<keyword evidence="2" id="KW-1185">Reference proteome</keyword>
<name>A0A5C5VHM9_9BACT</name>
<sequence length="147" mass="16399">MKVLRLDYCQDESEDTATDLDLYLVDNETGEEVWYEQPRVPGLGRLCNDIRYGGAKTRDGVPVMGGNYEFICVEPDVDLGRCTLWLNKHLGVGTVLAEVSLYQSGRVVGVQKVEFESRKGDLGRQADNRAASGNWVRIDLEKLTSGQ</sequence>
<accession>A0A5C5VHM9</accession>
<organism evidence="1 2">
    <name type="scientific">Posidoniimonas corsicana</name>
    <dbReference type="NCBI Taxonomy" id="1938618"/>
    <lineage>
        <taxon>Bacteria</taxon>
        <taxon>Pseudomonadati</taxon>
        <taxon>Planctomycetota</taxon>
        <taxon>Planctomycetia</taxon>
        <taxon>Pirellulales</taxon>
        <taxon>Lacipirellulaceae</taxon>
        <taxon>Posidoniimonas</taxon>
    </lineage>
</organism>
<dbReference type="Proteomes" id="UP000316714">
    <property type="component" value="Unassembled WGS sequence"/>
</dbReference>
<proteinExistence type="predicted"/>
<protein>
    <submittedName>
        <fullName evidence="1">Uncharacterized protein</fullName>
    </submittedName>
</protein>
<comment type="caution">
    <text evidence="1">The sequence shown here is derived from an EMBL/GenBank/DDBJ whole genome shotgun (WGS) entry which is preliminary data.</text>
</comment>